<evidence type="ECO:0000313" key="3">
    <source>
        <dbReference type="EMBL" id="KAF3847995.1"/>
    </source>
</evidence>
<dbReference type="InterPro" id="IPR031442">
    <property type="entry name" value="NPAT_C"/>
</dbReference>
<feature type="compositionally biased region" description="Basic and acidic residues" evidence="1">
    <location>
        <begin position="386"/>
        <end position="416"/>
    </location>
</feature>
<accession>A0A7J5YEX9</accession>
<evidence type="ECO:0000256" key="1">
    <source>
        <dbReference type="SAM" id="MobiDB-lite"/>
    </source>
</evidence>
<reference evidence="3 4" key="1">
    <citation type="submission" date="2020-03" db="EMBL/GenBank/DDBJ databases">
        <title>Dissostichus mawsoni Genome sequencing and assembly.</title>
        <authorList>
            <person name="Park H."/>
        </authorList>
    </citation>
    <scope>NUCLEOTIDE SEQUENCE [LARGE SCALE GENOMIC DNA]</scope>
    <source>
        <strain evidence="3">DM0001</strain>
        <tissue evidence="3">Muscle</tissue>
    </source>
</reference>
<keyword evidence="4" id="KW-1185">Reference proteome</keyword>
<proteinExistence type="predicted"/>
<feature type="compositionally biased region" description="Basic and acidic residues" evidence="1">
    <location>
        <begin position="618"/>
        <end position="636"/>
    </location>
</feature>
<dbReference type="AlphaFoldDB" id="A0A7J5YEX9"/>
<dbReference type="PANTHER" id="PTHR15087">
    <property type="entry name" value="PROTEIN NPAT"/>
    <property type="match status" value="1"/>
</dbReference>
<feature type="compositionally biased region" description="Basic and acidic residues" evidence="1">
    <location>
        <begin position="365"/>
        <end position="379"/>
    </location>
</feature>
<dbReference type="InterPro" id="IPR052850">
    <property type="entry name" value="NPAT_LisH"/>
</dbReference>
<dbReference type="PANTHER" id="PTHR15087:SF14">
    <property type="entry name" value="PROTEIN NPAT"/>
    <property type="match status" value="1"/>
</dbReference>
<feature type="domain" description="Protein NPAT C-terminal" evidence="2">
    <location>
        <begin position="457"/>
        <end position="658"/>
    </location>
</feature>
<protein>
    <recommendedName>
        <fullName evidence="2">Protein NPAT C-terminal domain-containing protein</fullName>
    </recommendedName>
</protein>
<feature type="region of interest" description="Disordered" evidence="1">
    <location>
        <begin position="582"/>
        <end position="636"/>
    </location>
</feature>
<feature type="compositionally biased region" description="Polar residues" evidence="1">
    <location>
        <begin position="268"/>
        <end position="280"/>
    </location>
</feature>
<sequence>MSDDAIHDILEQTESDPAFHALFELFDYNTALRDANASDSATVKTRIGPERKTRKSSAPTLLKKVLGPSVGFAPNPPTTPSKAAADTSNIVSLEIIISDNQDEDSSKGTATNHALPSISGNKIPTIYLSSPVKSLRCPGTPRTALDEAALAVCGLQNSEAHGSPPGCKAVVASPLRGTSLAQPNYIFQLPLDAANPALQGAATSYFILTEAPTADSPNRPVLLPAGASLVAIQNPVPVQQSEKPSSPTVALKQSIPAGSVKQREKDNTQSVTRTKPSILSGNKPKRRIETVRCSADPQTAEAFMKEAEKPTPPQQKDPPKKISRKQDHSVQNQETQSASTSMVEASQTEKSSESARSSKNRKHSHDKEGDGAKSKESRTSRSSSGTRKEKEDSSRKEPTEKASGKAREGRSEKKTPAQEIPNVTANKENEMKGSVKEQPSSSTLRDPPAVPQPASQPQPKASKAPSKTSSLAKQAAEMLQDIQGLNSPSTPGKRPGAASTELSLPRTPGHTQEESADRPWTPSRLLRKGRDGEGTPKHLLPPNTPDVPTCSPASEAGSENSINMAAHTLMILSRAAIARTGTPLKDSLRQEEVGEHSPTSSKISKKRKLSSPTASPQAKKETKQSPSKTTEREKKKLVDCFPLDLDVDKFLSSLHYDE</sequence>
<dbReference type="GO" id="GO:0005634">
    <property type="term" value="C:nucleus"/>
    <property type="evidence" value="ECO:0007669"/>
    <property type="project" value="TreeGrafter"/>
</dbReference>
<dbReference type="Proteomes" id="UP000518266">
    <property type="component" value="Unassembled WGS sequence"/>
</dbReference>
<feature type="compositionally biased region" description="Low complexity" evidence="1">
    <location>
        <begin position="457"/>
        <end position="473"/>
    </location>
</feature>
<feature type="region of interest" description="Disordered" evidence="1">
    <location>
        <begin position="303"/>
        <end position="561"/>
    </location>
</feature>
<dbReference type="EMBL" id="JAAKFY010000013">
    <property type="protein sequence ID" value="KAF3847995.1"/>
    <property type="molecule type" value="Genomic_DNA"/>
</dbReference>
<name>A0A7J5YEX9_DISMA</name>
<comment type="caution">
    <text evidence="3">The sequence shown here is derived from an EMBL/GenBank/DDBJ whole genome shotgun (WGS) entry which is preliminary data.</text>
</comment>
<dbReference type="GO" id="GO:0003712">
    <property type="term" value="F:transcription coregulator activity"/>
    <property type="evidence" value="ECO:0007669"/>
    <property type="project" value="TreeGrafter"/>
</dbReference>
<feature type="compositionally biased region" description="Polar residues" evidence="1">
    <location>
        <begin position="329"/>
        <end position="357"/>
    </location>
</feature>
<feature type="compositionally biased region" description="Polar residues" evidence="1">
    <location>
        <begin position="238"/>
        <end position="248"/>
    </location>
</feature>
<evidence type="ECO:0000313" key="4">
    <source>
        <dbReference type="Proteomes" id="UP000518266"/>
    </source>
</evidence>
<feature type="compositionally biased region" description="Basic and acidic residues" evidence="1">
    <location>
        <begin position="586"/>
        <end position="595"/>
    </location>
</feature>
<feature type="region of interest" description="Disordered" evidence="1">
    <location>
        <begin position="238"/>
        <end position="291"/>
    </location>
</feature>
<dbReference type="OrthoDB" id="6287635at2759"/>
<dbReference type="Pfam" id="PF15712">
    <property type="entry name" value="NPAT_C"/>
    <property type="match status" value="1"/>
</dbReference>
<feature type="compositionally biased region" description="Basic and acidic residues" evidence="1">
    <location>
        <begin position="317"/>
        <end position="328"/>
    </location>
</feature>
<organism evidence="3 4">
    <name type="scientific">Dissostichus mawsoni</name>
    <name type="common">Antarctic cod</name>
    <dbReference type="NCBI Taxonomy" id="36200"/>
    <lineage>
        <taxon>Eukaryota</taxon>
        <taxon>Metazoa</taxon>
        <taxon>Chordata</taxon>
        <taxon>Craniata</taxon>
        <taxon>Vertebrata</taxon>
        <taxon>Euteleostomi</taxon>
        <taxon>Actinopterygii</taxon>
        <taxon>Neopterygii</taxon>
        <taxon>Teleostei</taxon>
        <taxon>Neoteleostei</taxon>
        <taxon>Acanthomorphata</taxon>
        <taxon>Eupercaria</taxon>
        <taxon>Perciformes</taxon>
        <taxon>Notothenioidei</taxon>
        <taxon>Nototheniidae</taxon>
        <taxon>Dissostichus</taxon>
    </lineage>
</organism>
<evidence type="ECO:0000259" key="2">
    <source>
        <dbReference type="Pfam" id="PF15712"/>
    </source>
</evidence>
<gene>
    <name evidence="3" type="ORF">F7725_021023</name>
</gene>